<name>I3CJH4_9GAMM</name>
<evidence type="ECO:0000256" key="1">
    <source>
        <dbReference type="ARBA" id="ARBA00038494"/>
    </source>
</evidence>
<comment type="similarity">
    <text evidence="1">Belongs to the glycosyltransferase 2 family. WaaE/KdtX subfamily.</text>
</comment>
<dbReference type="Pfam" id="PF00535">
    <property type="entry name" value="Glycos_transf_2"/>
    <property type="match status" value="1"/>
</dbReference>
<dbReference type="SUPFAM" id="SSF53448">
    <property type="entry name" value="Nucleotide-diphospho-sugar transferases"/>
    <property type="match status" value="1"/>
</dbReference>
<dbReference type="CDD" id="cd02511">
    <property type="entry name" value="Beta4Glucosyltransferase"/>
    <property type="match status" value="1"/>
</dbReference>
<feature type="domain" description="Glycosyltransferase 2-like" evidence="2">
    <location>
        <begin position="3"/>
        <end position="119"/>
    </location>
</feature>
<dbReference type="Proteomes" id="UP000005744">
    <property type="component" value="Unassembled WGS sequence"/>
</dbReference>
<protein>
    <submittedName>
        <fullName evidence="3">Glycosyl transferase</fullName>
    </submittedName>
</protein>
<sequence>MLSVIVITKNAALHIDRCLTSVSWVDEIIIVDSGSTDDTLTRCARYTDKIFIHTDWQGFGVQKNRALQYAQSDWVLSLDADEVVTPDLQKAIKTVMQDSRYEAWQIPRLSRYCGRWMRHGGWYPDYVTRLFRRGSAHFSADLVHEKLLVTQGHIGQLTTPLLHYSFENLEEVLQKVNAYSSASAQMQFARGKQGGLSKAILHGLWAFIRTYIIRLGFLDGREGFMLAVSNAEGTYYRYLKLFYCQHHASNTAQPHRHDL</sequence>
<keyword evidence="4" id="KW-1185">Reference proteome</keyword>
<accession>I3CJH4</accession>
<dbReference type="HOGENOM" id="CLU_065962_1_0_6"/>
<dbReference type="Gene3D" id="3.90.550.10">
    <property type="entry name" value="Spore Coat Polysaccharide Biosynthesis Protein SpsA, Chain A"/>
    <property type="match status" value="1"/>
</dbReference>
<dbReference type="AlphaFoldDB" id="I3CJH4"/>
<organism evidence="3 4">
    <name type="scientific">Beggiatoa alba B18LD</name>
    <dbReference type="NCBI Taxonomy" id="395493"/>
    <lineage>
        <taxon>Bacteria</taxon>
        <taxon>Pseudomonadati</taxon>
        <taxon>Pseudomonadota</taxon>
        <taxon>Gammaproteobacteria</taxon>
        <taxon>Thiotrichales</taxon>
        <taxon>Thiotrichaceae</taxon>
        <taxon>Beggiatoa</taxon>
    </lineage>
</organism>
<keyword evidence="3" id="KW-0808">Transferase</keyword>
<gene>
    <name evidence="3" type="ORF">BegalDRAFT_2939</name>
</gene>
<evidence type="ECO:0000313" key="4">
    <source>
        <dbReference type="Proteomes" id="UP000005744"/>
    </source>
</evidence>
<dbReference type="PANTHER" id="PTHR43630:SF2">
    <property type="entry name" value="GLYCOSYLTRANSFERASE"/>
    <property type="match status" value="1"/>
</dbReference>
<dbReference type="OrthoDB" id="9815923at2"/>
<dbReference type="STRING" id="395493.BegalDRAFT_2939"/>
<dbReference type="GO" id="GO:0016740">
    <property type="term" value="F:transferase activity"/>
    <property type="evidence" value="ECO:0007669"/>
    <property type="project" value="UniProtKB-KW"/>
</dbReference>
<dbReference type="InterPro" id="IPR001173">
    <property type="entry name" value="Glyco_trans_2-like"/>
</dbReference>
<proteinExistence type="inferred from homology"/>
<reference evidence="3 4" key="1">
    <citation type="submission" date="2011-11" db="EMBL/GenBank/DDBJ databases">
        <title>Improved High-Quality Draft sequence of Beggiatoa alba B18lD.</title>
        <authorList>
            <consortium name="US DOE Joint Genome Institute"/>
            <person name="Lucas S."/>
            <person name="Han J."/>
            <person name="Lapidus A."/>
            <person name="Cheng J.-F."/>
            <person name="Goodwin L."/>
            <person name="Pitluck S."/>
            <person name="Peters L."/>
            <person name="Mikhailova N."/>
            <person name="Held B."/>
            <person name="Detter J.C."/>
            <person name="Han C."/>
            <person name="Tapia R."/>
            <person name="Land M."/>
            <person name="Hauser L."/>
            <person name="Kyrpides N."/>
            <person name="Ivanova N."/>
            <person name="Pagani I."/>
            <person name="Samuel K."/>
            <person name="Teske A."/>
            <person name="Mueller J."/>
            <person name="Woyke T."/>
        </authorList>
    </citation>
    <scope>NUCLEOTIDE SEQUENCE [LARGE SCALE GENOMIC DNA]</scope>
    <source>
        <strain evidence="3 4">B18LD</strain>
    </source>
</reference>
<evidence type="ECO:0000313" key="3">
    <source>
        <dbReference type="EMBL" id="EIJ43767.1"/>
    </source>
</evidence>
<dbReference type="InterPro" id="IPR029044">
    <property type="entry name" value="Nucleotide-diphossugar_trans"/>
</dbReference>
<dbReference type="eggNOG" id="COG1216">
    <property type="taxonomic scope" value="Bacteria"/>
</dbReference>
<dbReference type="EMBL" id="JH600070">
    <property type="protein sequence ID" value="EIJ43767.1"/>
    <property type="molecule type" value="Genomic_DNA"/>
</dbReference>
<dbReference type="RefSeq" id="WP_002691236.1">
    <property type="nucleotide sequence ID" value="NZ_JH600070.1"/>
</dbReference>
<evidence type="ECO:0000259" key="2">
    <source>
        <dbReference type="Pfam" id="PF00535"/>
    </source>
</evidence>
<dbReference type="PANTHER" id="PTHR43630">
    <property type="entry name" value="POLY-BETA-1,6-N-ACETYL-D-GLUCOSAMINE SYNTHASE"/>
    <property type="match status" value="1"/>
</dbReference>